<accession>A0A8J8NX46</accession>
<dbReference type="EMBL" id="RRYP01005766">
    <property type="protein sequence ID" value="TNV81759.1"/>
    <property type="molecule type" value="Genomic_DNA"/>
</dbReference>
<evidence type="ECO:0000313" key="2">
    <source>
        <dbReference type="Proteomes" id="UP000785679"/>
    </source>
</evidence>
<dbReference type="Proteomes" id="UP000785679">
    <property type="component" value="Unassembled WGS sequence"/>
</dbReference>
<dbReference type="AlphaFoldDB" id="A0A8J8NX46"/>
<name>A0A8J8NX46_HALGN</name>
<keyword evidence="2" id="KW-1185">Reference proteome</keyword>
<comment type="caution">
    <text evidence="1">The sequence shown here is derived from an EMBL/GenBank/DDBJ whole genome shotgun (WGS) entry which is preliminary data.</text>
</comment>
<reference evidence="1" key="1">
    <citation type="submission" date="2019-06" db="EMBL/GenBank/DDBJ databases">
        <authorList>
            <person name="Zheng W."/>
        </authorList>
    </citation>
    <scope>NUCLEOTIDE SEQUENCE</scope>
    <source>
        <strain evidence="1">QDHG01</strain>
    </source>
</reference>
<organism evidence="1 2">
    <name type="scientific">Halteria grandinella</name>
    <dbReference type="NCBI Taxonomy" id="5974"/>
    <lineage>
        <taxon>Eukaryota</taxon>
        <taxon>Sar</taxon>
        <taxon>Alveolata</taxon>
        <taxon>Ciliophora</taxon>
        <taxon>Intramacronucleata</taxon>
        <taxon>Spirotrichea</taxon>
        <taxon>Stichotrichia</taxon>
        <taxon>Sporadotrichida</taxon>
        <taxon>Halteriidae</taxon>
        <taxon>Halteria</taxon>
    </lineage>
</organism>
<protein>
    <submittedName>
        <fullName evidence="1">Uncharacterized protein</fullName>
    </submittedName>
</protein>
<gene>
    <name evidence="1" type="ORF">FGO68_gene14032</name>
</gene>
<sequence length="417" mass="49200">MFLKAVSSCCQKGNVKLINLISIQSSAQQLDFDEELMSYFSKFQLDMDYIEYNKIFNWNIHKLTILANGRSKREAILCGTFQEIIDYLMQYELQFENLQITQVKEVPLFPKLHEQKKVKRLILTNYCDQKSFLYTYQFIKYFPRLQKLTLFFSNVNSQYEAFSTGQFNHLKTKHIQQQETQEIIRWTMNINLQLPQFQQLQIIGSMNENFLKLGVIMRTCKNTLQELCLSGIDAESIHLCKEHQKVFATSLTKLHKLQLVVLDISSLALFGHSIFQLSQLQKLCILNSEHNICSLDIIEKARSFTNQALERLTNLKTFSLKNQILLPLSVLQTNYLQNLKCLKLEFGTFSKEIRENIIQIARIQKEGFKIKTKYCPNYQSQEDDEREYYQIMLFKDEFKMTCPGIYLGFKMPNCLYY</sequence>
<proteinExistence type="predicted"/>
<evidence type="ECO:0000313" key="1">
    <source>
        <dbReference type="EMBL" id="TNV81759.1"/>
    </source>
</evidence>